<keyword evidence="1" id="KW-0472">Membrane</keyword>
<protein>
    <submittedName>
        <fullName evidence="2">AtpZ/AtpI family protein</fullName>
    </submittedName>
</protein>
<accession>A0ABV1HGI7</accession>
<evidence type="ECO:0000313" key="3">
    <source>
        <dbReference type="Proteomes" id="UP001454489"/>
    </source>
</evidence>
<keyword evidence="1" id="KW-1133">Transmembrane helix</keyword>
<organism evidence="2 3">
    <name type="scientific">Maccoyibacter intestinihominis</name>
    <dbReference type="NCBI Taxonomy" id="3133499"/>
    <lineage>
        <taxon>Bacteria</taxon>
        <taxon>Bacillati</taxon>
        <taxon>Bacillota</taxon>
        <taxon>Clostridia</taxon>
        <taxon>Lachnospirales</taxon>
        <taxon>Lachnospiraceae</taxon>
        <taxon>Maccoyibacter</taxon>
    </lineage>
</organism>
<dbReference type="RefSeq" id="WP_177963563.1">
    <property type="nucleotide sequence ID" value="NZ_JBBMEX010000014.1"/>
</dbReference>
<name>A0ABV1HGI7_9FIRM</name>
<gene>
    <name evidence="2" type="ORF">WMO43_12275</name>
</gene>
<reference evidence="2 3" key="1">
    <citation type="submission" date="2024-03" db="EMBL/GenBank/DDBJ databases">
        <title>Human intestinal bacterial collection.</title>
        <authorList>
            <person name="Pauvert C."/>
            <person name="Hitch T.C.A."/>
            <person name="Clavel T."/>
        </authorList>
    </citation>
    <scope>NUCLEOTIDE SEQUENCE [LARGE SCALE GENOMIC DNA]</scope>
    <source>
        <strain evidence="2 3">CLA-AA-H185</strain>
    </source>
</reference>
<dbReference type="InterPro" id="IPR032820">
    <property type="entry name" value="ATPase_put"/>
</dbReference>
<comment type="caution">
    <text evidence="2">The sequence shown here is derived from an EMBL/GenBank/DDBJ whole genome shotgun (WGS) entry which is preliminary data.</text>
</comment>
<keyword evidence="1" id="KW-0812">Transmembrane</keyword>
<feature type="transmembrane region" description="Helical" evidence="1">
    <location>
        <begin position="12"/>
        <end position="35"/>
    </location>
</feature>
<dbReference type="Pfam" id="PF09527">
    <property type="entry name" value="ATPase_gene1"/>
    <property type="match status" value="1"/>
</dbReference>
<keyword evidence="3" id="KW-1185">Reference proteome</keyword>
<evidence type="ECO:0000256" key="1">
    <source>
        <dbReference type="SAM" id="Phobius"/>
    </source>
</evidence>
<feature type="transmembrane region" description="Helical" evidence="1">
    <location>
        <begin position="41"/>
        <end position="64"/>
    </location>
</feature>
<sequence>MKYKKSVYQSLVLITQFGINMIVPIFLCTGLGIFIDKKSGLGFFIIPLFILGALAGFRNCYIVAKKIYESDDKKHDKET</sequence>
<dbReference type="EMBL" id="JBBMEX010000014">
    <property type="protein sequence ID" value="MEQ2558638.1"/>
    <property type="molecule type" value="Genomic_DNA"/>
</dbReference>
<proteinExistence type="predicted"/>
<evidence type="ECO:0000313" key="2">
    <source>
        <dbReference type="EMBL" id="MEQ2558638.1"/>
    </source>
</evidence>
<dbReference type="Proteomes" id="UP001454489">
    <property type="component" value="Unassembled WGS sequence"/>
</dbReference>